<dbReference type="InterPro" id="IPR017901">
    <property type="entry name" value="C-CAP_CF_C-like"/>
</dbReference>
<dbReference type="GO" id="GO:0007015">
    <property type="term" value="P:actin filament organization"/>
    <property type="evidence" value="ECO:0007669"/>
    <property type="project" value="TreeGrafter"/>
</dbReference>
<dbReference type="Pfam" id="PF08603">
    <property type="entry name" value="CAP_C"/>
    <property type="match status" value="1"/>
</dbReference>
<dbReference type="SUPFAM" id="SSF101278">
    <property type="entry name" value="N-terminal domain of adenylylcyclase associated protein, CAP"/>
    <property type="match status" value="1"/>
</dbReference>
<dbReference type="Proteomes" id="UP001285354">
    <property type="component" value="Unassembled WGS sequence"/>
</dbReference>
<proteinExistence type="inferred from homology"/>
<dbReference type="SUPFAM" id="SSF69340">
    <property type="entry name" value="C-terminal domain of adenylylcyclase associated protein"/>
    <property type="match status" value="1"/>
</dbReference>
<evidence type="ECO:0000259" key="6">
    <source>
        <dbReference type="PROSITE" id="PS51329"/>
    </source>
</evidence>
<feature type="region of interest" description="Disordered" evidence="5">
    <location>
        <begin position="329"/>
        <end position="381"/>
    </location>
</feature>
<dbReference type="Pfam" id="PF21938">
    <property type="entry name" value="CAP_N"/>
    <property type="match status" value="1"/>
</dbReference>
<evidence type="ECO:0000256" key="3">
    <source>
        <dbReference type="ARBA" id="ARBA00072052"/>
    </source>
</evidence>
<protein>
    <recommendedName>
        <fullName evidence="3 4">Adenylyl cyclase-associated protein</fullName>
    </recommendedName>
</protein>
<comment type="caution">
    <text evidence="7">The sequence shown here is derived from an EMBL/GenBank/DDBJ whole genome shotgun (WGS) entry which is preliminary data.</text>
</comment>
<feature type="domain" description="C-CAP/cofactor C-like" evidence="6">
    <location>
        <begin position="379"/>
        <end position="515"/>
    </location>
</feature>
<dbReference type="GO" id="GO:0003779">
    <property type="term" value="F:actin binding"/>
    <property type="evidence" value="ECO:0007669"/>
    <property type="project" value="InterPro"/>
</dbReference>
<comment type="function">
    <text evidence="2">The N-terminal domain binds to adenylyl cyclase, thereby enabling adenylyl cyclase to be activated by upstream regulatory signals, such as Ras. The C-terminal domain is required for normal cellular morphology and growth control.</text>
</comment>
<dbReference type="InterPro" id="IPR036223">
    <property type="entry name" value="CAP_C_sf"/>
</dbReference>
<dbReference type="InterPro" id="IPR013992">
    <property type="entry name" value="Adenylate_cyclase-assoc_CAP_N"/>
</dbReference>
<dbReference type="InterPro" id="IPR013912">
    <property type="entry name" value="Adenylate_cyclase-assoc_CAP_C"/>
</dbReference>
<evidence type="ECO:0000313" key="8">
    <source>
        <dbReference type="Proteomes" id="UP001285354"/>
    </source>
</evidence>
<dbReference type="InterPro" id="IPR016098">
    <property type="entry name" value="CAP/MinC_C"/>
</dbReference>
<dbReference type="PANTHER" id="PTHR10652:SF0">
    <property type="entry name" value="ADENYLYL CYCLASE-ASSOCIATED PROTEIN"/>
    <property type="match status" value="1"/>
</dbReference>
<dbReference type="GO" id="GO:0008179">
    <property type="term" value="F:adenylate cyclase binding"/>
    <property type="evidence" value="ECO:0007669"/>
    <property type="project" value="TreeGrafter"/>
</dbReference>
<comment type="similarity">
    <text evidence="1 4">Belongs to the CAP family.</text>
</comment>
<dbReference type="InterPro" id="IPR001837">
    <property type="entry name" value="Adenylate_cyclase-assoc_CAP"/>
</dbReference>
<keyword evidence="8" id="KW-1185">Reference proteome</keyword>
<feature type="region of interest" description="Disordered" evidence="5">
    <location>
        <begin position="39"/>
        <end position="68"/>
    </location>
</feature>
<dbReference type="EMBL" id="JAUBYV010000001">
    <property type="protein sequence ID" value="KAK2630492.1"/>
    <property type="molecule type" value="Genomic_DNA"/>
</dbReference>
<feature type="compositionally biased region" description="Low complexity" evidence="5">
    <location>
        <begin position="349"/>
        <end position="365"/>
    </location>
</feature>
<gene>
    <name evidence="7" type="ORF">QTJ16_001312</name>
</gene>
<dbReference type="Pfam" id="PF01213">
    <property type="entry name" value="CAP_N-CM"/>
    <property type="match status" value="1"/>
</dbReference>
<dbReference type="GO" id="GO:0005737">
    <property type="term" value="C:cytoplasm"/>
    <property type="evidence" value="ECO:0007669"/>
    <property type="project" value="TreeGrafter"/>
</dbReference>
<name>A0AAD9T7G1_9HELO</name>
<dbReference type="PANTHER" id="PTHR10652">
    <property type="entry name" value="ADENYLYL CYCLASE-ASSOCIATED PROTEIN"/>
    <property type="match status" value="1"/>
</dbReference>
<dbReference type="FunFam" id="1.25.40.330:FF:000001">
    <property type="entry name" value="Adenylyl cyclase-associated protein"/>
    <property type="match status" value="1"/>
</dbReference>
<dbReference type="PROSITE" id="PS51329">
    <property type="entry name" value="C_CAP_COFACTOR_C"/>
    <property type="match status" value="1"/>
</dbReference>
<feature type="region of interest" description="Disordered" evidence="5">
    <location>
        <begin position="256"/>
        <end position="306"/>
    </location>
</feature>
<evidence type="ECO:0000313" key="7">
    <source>
        <dbReference type="EMBL" id="KAK2630492.1"/>
    </source>
</evidence>
<accession>A0AAD9T7G1</accession>
<dbReference type="Gene3D" id="1.25.40.330">
    <property type="entry name" value="Adenylate cyclase-associated CAP, N-terminal domain"/>
    <property type="match status" value="1"/>
</dbReference>
<feature type="compositionally biased region" description="Pro residues" evidence="5">
    <location>
        <begin position="273"/>
        <end position="299"/>
    </location>
</feature>
<dbReference type="GO" id="GO:0019933">
    <property type="term" value="P:cAMP-mediated signaling"/>
    <property type="evidence" value="ECO:0007669"/>
    <property type="project" value="TreeGrafter"/>
</dbReference>
<dbReference type="AlphaFoldDB" id="A0AAD9T7G1"/>
<feature type="compositionally biased region" description="Pro residues" evidence="5">
    <location>
        <begin position="47"/>
        <end position="60"/>
    </location>
</feature>
<dbReference type="InterPro" id="IPR006599">
    <property type="entry name" value="CARP_motif"/>
</dbReference>
<dbReference type="FunFam" id="2.160.20.70:FF:000008">
    <property type="entry name" value="Adenylyl cyclase-associated protein"/>
    <property type="match status" value="1"/>
</dbReference>
<dbReference type="PROSITE" id="PS01088">
    <property type="entry name" value="CAP_1"/>
    <property type="match status" value="1"/>
</dbReference>
<evidence type="ECO:0000256" key="5">
    <source>
        <dbReference type="SAM" id="MobiDB-lite"/>
    </source>
</evidence>
<dbReference type="InterPro" id="IPR036222">
    <property type="entry name" value="CAP_N_sf"/>
</dbReference>
<dbReference type="InterPro" id="IPR053950">
    <property type="entry name" value="CAP_N"/>
</dbReference>
<dbReference type="Gene3D" id="2.160.20.70">
    <property type="match status" value="1"/>
</dbReference>
<sequence length="538" mass="57477">MNQNSLPTVHRMALTSIVSRLEAATSRLEDMAASSIELPTINGAPTTPAPTGPLPAPPAPKAAEPKPAVATLPESVEDFDTFIAGPVRKFVNLSEELGGAVAEQASGVSRAFAAQRKFILITTKAKKPKMTDPIFMQLLKPLQDSITSVSDIRDANRGTPVFNQLSAVSESIGVLAWVTVEPKPHKHVEESMGSAQYWGNRVLNEHKESGPKQVEWIQSYYNVFKELTEYVKQTFPIGIQWNIDGVPAEQAMKLVESNQSSPPPQPHAATGGAPPPPPPPGPPPPPIKFDNAPPPPPPSGAGAGAGLEAVFNDLNKGSDVTKGLRKVNADQMTHKNPSLRAGATVPQRSDSASSVSSNRGKSPAPGKKPKPESMRTKKPPVKKLDGNKWIIENFENESAPITIEASIAHSILISRCSKTTIIVQGKANAISIDNSPRLSLVIDSLVSSVDVIKSANFALQVMGTLPTILLDSVDGAQIYLGKESMQTEVFSSKSSGINLNIIEGNEDEDYKEVPLPEQLRSYITAEGKIVSEIVEHAG</sequence>
<reference evidence="7" key="1">
    <citation type="submission" date="2023-06" db="EMBL/GenBank/DDBJ databases">
        <title>Draft genome of Marssonina rosae.</title>
        <authorList>
            <person name="Cheng Q."/>
        </authorList>
    </citation>
    <scope>NUCLEOTIDE SEQUENCE</scope>
    <source>
        <strain evidence="7">R4</strain>
    </source>
</reference>
<dbReference type="SMART" id="SM00673">
    <property type="entry name" value="CARP"/>
    <property type="match status" value="2"/>
</dbReference>
<evidence type="ECO:0000256" key="1">
    <source>
        <dbReference type="ARBA" id="ARBA00007659"/>
    </source>
</evidence>
<evidence type="ECO:0000256" key="4">
    <source>
        <dbReference type="RuleBase" id="RU000647"/>
    </source>
</evidence>
<evidence type="ECO:0000256" key="2">
    <source>
        <dbReference type="ARBA" id="ARBA00054756"/>
    </source>
</evidence>
<organism evidence="7 8">
    <name type="scientific">Diplocarpon rosae</name>
    <dbReference type="NCBI Taxonomy" id="946125"/>
    <lineage>
        <taxon>Eukaryota</taxon>
        <taxon>Fungi</taxon>
        <taxon>Dikarya</taxon>
        <taxon>Ascomycota</taxon>
        <taxon>Pezizomycotina</taxon>
        <taxon>Leotiomycetes</taxon>
        <taxon>Helotiales</taxon>
        <taxon>Drepanopezizaceae</taxon>
        <taxon>Diplocarpon</taxon>
    </lineage>
</organism>
<dbReference type="InterPro" id="IPR018106">
    <property type="entry name" value="CAP_CS_N"/>
</dbReference>